<accession>A0AAV8V5Q3</accession>
<proteinExistence type="predicted"/>
<protein>
    <submittedName>
        <fullName evidence="1">Uncharacterized protein</fullName>
    </submittedName>
</protein>
<keyword evidence="2" id="KW-1185">Reference proteome</keyword>
<gene>
    <name evidence="1" type="ORF">NQ315_008322</name>
</gene>
<dbReference type="EMBL" id="JANEYG010000557">
    <property type="protein sequence ID" value="KAJ8909455.1"/>
    <property type="molecule type" value="Genomic_DNA"/>
</dbReference>
<dbReference type="Proteomes" id="UP001159042">
    <property type="component" value="Unassembled WGS sequence"/>
</dbReference>
<dbReference type="GO" id="GO:0003676">
    <property type="term" value="F:nucleic acid binding"/>
    <property type="evidence" value="ECO:0007669"/>
    <property type="project" value="InterPro"/>
</dbReference>
<dbReference type="PANTHER" id="PTHR47326">
    <property type="entry name" value="TRANSPOSABLE ELEMENT TC3 TRANSPOSASE-LIKE PROTEIN"/>
    <property type="match status" value="1"/>
</dbReference>
<reference evidence="1 2" key="1">
    <citation type="journal article" date="2023" name="Insect Mol. Biol.">
        <title>Genome sequencing provides insights into the evolution of gene families encoding plant cell wall-degrading enzymes in longhorned beetles.</title>
        <authorList>
            <person name="Shin N.R."/>
            <person name="Okamura Y."/>
            <person name="Kirsch R."/>
            <person name="Pauchet Y."/>
        </authorList>
    </citation>
    <scope>NUCLEOTIDE SEQUENCE [LARGE SCALE GENOMIC DNA]</scope>
    <source>
        <strain evidence="1">EAD_L_NR</strain>
    </source>
</reference>
<comment type="caution">
    <text evidence="1">The sequence shown here is derived from an EMBL/GenBank/DDBJ whole genome shotgun (WGS) entry which is preliminary data.</text>
</comment>
<evidence type="ECO:0000313" key="1">
    <source>
        <dbReference type="EMBL" id="KAJ8909455.1"/>
    </source>
</evidence>
<sequence>MEDGNRLVWLKDISRKASAINQTYPDRWIGRESLFHWPATSPDLTCLDFYLWGRIEDIVFCGRPTTRDDRINRIQHALGKSMKRYQGHTKTGFVEEWGE</sequence>
<dbReference type="PANTHER" id="PTHR47326:SF1">
    <property type="entry name" value="HTH PSQ-TYPE DOMAIN-CONTAINING PROTEIN"/>
    <property type="match status" value="1"/>
</dbReference>
<dbReference type="AlphaFoldDB" id="A0AAV8V5Q3"/>
<organism evidence="1 2">
    <name type="scientific">Exocentrus adspersus</name>
    <dbReference type="NCBI Taxonomy" id="1586481"/>
    <lineage>
        <taxon>Eukaryota</taxon>
        <taxon>Metazoa</taxon>
        <taxon>Ecdysozoa</taxon>
        <taxon>Arthropoda</taxon>
        <taxon>Hexapoda</taxon>
        <taxon>Insecta</taxon>
        <taxon>Pterygota</taxon>
        <taxon>Neoptera</taxon>
        <taxon>Endopterygota</taxon>
        <taxon>Coleoptera</taxon>
        <taxon>Polyphaga</taxon>
        <taxon>Cucujiformia</taxon>
        <taxon>Chrysomeloidea</taxon>
        <taxon>Cerambycidae</taxon>
        <taxon>Lamiinae</taxon>
        <taxon>Acanthocinini</taxon>
        <taxon>Exocentrus</taxon>
    </lineage>
</organism>
<dbReference type="InterPro" id="IPR036397">
    <property type="entry name" value="RNaseH_sf"/>
</dbReference>
<dbReference type="Gene3D" id="3.30.420.10">
    <property type="entry name" value="Ribonuclease H-like superfamily/Ribonuclease H"/>
    <property type="match status" value="1"/>
</dbReference>
<name>A0AAV8V5Q3_9CUCU</name>
<evidence type="ECO:0000313" key="2">
    <source>
        <dbReference type="Proteomes" id="UP001159042"/>
    </source>
</evidence>